<organism evidence="3 4">
    <name type="scientific">Actinoplanes flavus</name>
    <dbReference type="NCBI Taxonomy" id="2820290"/>
    <lineage>
        <taxon>Bacteria</taxon>
        <taxon>Bacillati</taxon>
        <taxon>Actinomycetota</taxon>
        <taxon>Actinomycetes</taxon>
        <taxon>Micromonosporales</taxon>
        <taxon>Micromonosporaceae</taxon>
        <taxon>Actinoplanes</taxon>
    </lineage>
</organism>
<keyword evidence="2" id="KW-1133">Transmembrane helix</keyword>
<dbReference type="Gene3D" id="2.40.10.120">
    <property type="match status" value="1"/>
</dbReference>
<dbReference type="Proteomes" id="UP000679690">
    <property type="component" value="Unassembled WGS sequence"/>
</dbReference>
<feature type="compositionally biased region" description="Low complexity" evidence="1">
    <location>
        <begin position="33"/>
        <end position="66"/>
    </location>
</feature>
<dbReference type="PANTHER" id="PTHR43019:SF23">
    <property type="entry name" value="PROTEASE DO-LIKE 5, CHLOROPLASTIC"/>
    <property type="match status" value="1"/>
</dbReference>
<evidence type="ECO:0000313" key="3">
    <source>
        <dbReference type="EMBL" id="MBO3736043.1"/>
    </source>
</evidence>
<evidence type="ECO:0000256" key="2">
    <source>
        <dbReference type="SAM" id="Phobius"/>
    </source>
</evidence>
<keyword evidence="2" id="KW-0812">Transmembrane</keyword>
<reference evidence="3 4" key="1">
    <citation type="submission" date="2021-03" db="EMBL/GenBank/DDBJ databases">
        <title>Actinoplanes flavus sp. nov., a novel actinomycete isolated from Coconut Palm rhizosphere soil.</title>
        <authorList>
            <person name="Luo X."/>
        </authorList>
    </citation>
    <scope>NUCLEOTIDE SEQUENCE [LARGE SCALE GENOMIC DNA]</scope>
    <source>
        <strain evidence="3 4">NEAU-H7</strain>
    </source>
</reference>
<proteinExistence type="predicted"/>
<accession>A0ABS3UBE7</accession>
<dbReference type="InterPro" id="IPR009003">
    <property type="entry name" value="Peptidase_S1_PA"/>
</dbReference>
<dbReference type="Pfam" id="PF13365">
    <property type="entry name" value="Trypsin_2"/>
    <property type="match status" value="1"/>
</dbReference>
<protein>
    <submittedName>
        <fullName evidence="3">Trypsin-like peptidase domain-containing protein</fullName>
    </submittedName>
</protein>
<gene>
    <name evidence="3" type="ORF">J5X75_00735</name>
</gene>
<dbReference type="SUPFAM" id="SSF50494">
    <property type="entry name" value="Trypsin-like serine proteases"/>
    <property type="match status" value="1"/>
</dbReference>
<dbReference type="EMBL" id="JAGFNS010000001">
    <property type="protein sequence ID" value="MBO3736043.1"/>
    <property type="molecule type" value="Genomic_DNA"/>
</dbReference>
<sequence>MTAPFEPFTPANGSGGHRRAQEWGWEDDRSWNQQPQQQQQQPAYDPWGQQQQQQQWAPQQPQWSQPVYETPQQPVYEQPVYEQPVYEQPAPAPAPKRTRGRMIVIGLVAALLLVTGWQAFRVETMIRSSNDLATAVNAEQGRSQELEKQLATVFDPEGIAKSVLPSVFRVRAGDFTGTAFAVGQANGRTNLFTNFHVVEEVWSGGDRAVSLERGNTRIDATIVKVSQGRDLALLRTNADITPLGVAADEVKPGQQVMVVGAPLGLEDSVTTGVISAYRPGAEDGPTIQFDAPINPGNSGGPVVNSSKKVVGLATAKARDAEGIGLAIPIETACQTLGACGNG</sequence>
<comment type="caution">
    <text evidence="3">The sequence shown here is derived from an EMBL/GenBank/DDBJ whole genome shotgun (WGS) entry which is preliminary data.</text>
</comment>
<feature type="transmembrane region" description="Helical" evidence="2">
    <location>
        <begin position="102"/>
        <end position="120"/>
    </location>
</feature>
<keyword evidence="4" id="KW-1185">Reference proteome</keyword>
<dbReference type="RefSeq" id="WP_208465164.1">
    <property type="nucleotide sequence ID" value="NZ_JAGFNS010000001.1"/>
</dbReference>
<keyword evidence="2" id="KW-0472">Membrane</keyword>
<feature type="region of interest" description="Disordered" evidence="1">
    <location>
        <begin position="1"/>
        <end position="66"/>
    </location>
</feature>
<name>A0ABS3UBE7_9ACTN</name>
<dbReference type="PRINTS" id="PR00834">
    <property type="entry name" value="PROTEASES2C"/>
</dbReference>
<evidence type="ECO:0000313" key="4">
    <source>
        <dbReference type="Proteomes" id="UP000679690"/>
    </source>
</evidence>
<dbReference type="PANTHER" id="PTHR43019">
    <property type="entry name" value="SERINE ENDOPROTEASE DEGS"/>
    <property type="match status" value="1"/>
</dbReference>
<dbReference type="InterPro" id="IPR001940">
    <property type="entry name" value="Peptidase_S1C"/>
</dbReference>
<evidence type="ECO:0000256" key="1">
    <source>
        <dbReference type="SAM" id="MobiDB-lite"/>
    </source>
</evidence>